<gene>
    <name evidence="2" type="ORF">H5410_059924</name>
</gene>
<evidence type="ECO:0000256" key="1">
    <source>
        <dbReference type="SAM" id="MobiDB-lite"/>
    </source>
</evidence>
<dbReference type="AlphaFoldDB" id="A0A9J5W4Z0"/>
<sequence>MAQICIPPLNLSSKCSASNQKDHNGTYNHPELDPPRSSTMTNTVPSQSQNSTQFSSRAKGYQLGNQNSARENPQF</sequence>
<evidence type="ECO:0000313" key="3">
    <source>
        <dbReference type="Proteomes" id="UP000824120"/>
    </source>
</evidence>
<evidence type="ECO:0000313" key="2">
    <source>
        <dbReference type="EMBL" id="KAG5570158.1"/>
    </source>
</evidence>
<dbReference type="Proteomes" id="UP000824120">
    <property type="component" value="Chromosome 12"/>
</dbReference>
<feature type="compositionally biased region" description="Basic and acidic residues" evidence="1">
    <location>
        <begin position="20"/>
        <end position="34"/>
    </location>
</feature>
<protein>
    <submittedName>
        <fullName evidence="2">Uncharacterized protein</fullName>
    </submittedName>
</protein>
<feature type="region of interest" description="Disordered" evidence="1">
    <location>
        <begin position="1"/>
        <end position="75"/>
    </location>
</feature>
<proteinExistence type="predicted"/>
<reference evidence="2 3" key="1">
    <citation type="submission" date="2020-09" db="EMBL/GenBank/DDBJ databases">
        <title>De no assembly of potato wild relative species, Solanum commersonii.</title>
        <authorList>
            <person name="Cho K."/>
        </authorList>
    </citation>
    <scope>NUCLEOTIDE SEQUENCE [LARGE SCALE GENOMIC DNA]</scope>
    <source>
        <strain evidence="2">LZ3.2</strain>
        <tissue evidence="2">Leaf</tissue>
    </source>
</reference>
<accession>A0A9J5W4Z0</accession>
<organism evidence="2 3">
    <name type="scientific">Solanum commersonii</name>
    <name type="common">Commerson's wild potato</name>
    <name type="synonym">Commerson's nightshade</name>
    <dbReference type="NCBI Taxonomy" id="4109"/>
    <lineage>
        <taxon>Eukaryota</taxon>
        <taxon>Viridiplantae</taxon>
        <taxon>Streptophyta</taxon>
        <taxon>Embryophyta</taxon>
        <taxon>Tracheophyta</taxon>
        <taxon>Spermatophyta</taxon>
        <taxon>Magnoliopsida</taxon>
        <taxon>eudicotyledons</taxon>
        <taxon>Gunneridae</taxon>
        <taxon>Pentapetalae</taxon>
        <taxon>asterids</taxon>
        <taxon>lamiids</taxon>
        <taxon>Solanales</taxon>
        <taxon>Solanaceae</taxon>
        <taxon>Solanoideae</taxon>
        <taxon>Solaneae</taxon>
        <taxon>Solanum</taxon>
    </lineage>
</organism>
<dbReference type="EMBL" id="JACXVP010000012">
    <property type="protein sequence ID" value="KAG5570158.1"/>
    <property type="molecule type" value="Genomic_DNA"/>
</dbReference>
<feature type="compositionally biased region" description="Polar residues" evidence="1">
    <location>
        <begin position="63"/>
        <end position="75"/>
    </location>
</feature>
<keyword evidence="3" id="KW-1185">Reference proteome</keyword>
<feature type="compositionally biased region" description="Polar residues" evidence="1">
    <location>
        <begin position="36"/>
        <end position="56"/>
    </location>
</feature>
<comment type="caution">
    <text evidence="2">The sequence shown here is derived from an EMBL/GenBank/DDBJ whole genome shotgun (WGS) entry which is preliminary data.</text>
</comment>
<name>A0A9J5W4Z0_SOLCO</name>
<feature type="compositionally biased region" description="Polar residues" evidence="1">
    <location>
        <begin position="10"/>
        <end position="19"/>
    </location>
</feature>